<dbReference type="GO" id="GO:0005737">
    <property type="term" value="C:cytoplasm"/>
    <property type="evidence" value="ECO:0007669"/>
    <property type="project" value="UniProtKB-SubCell"/>
</dbReference>
<dbReference type="EMBL" id="QRYQ01000025">
    <property type="protein sequence ID" value="RGU89630.1"/>
    <property type="molecule type" value="Genomic_DNA"/>
</dbReference>
<dbReference type="PANTHER" id="PTHR32182">
    <property type="entry name" value="DNA REPLICATION AND REPAIR PROTEIN RECF"/>
    <property type="match status" value="1"/>
</dbReference>
<feature type="domain" description="RecF/RecN/SMC N-terminal" evidence="14">
    <location>
        <begin position="3"/>
        <end position="340"/>
    </location>
</feature>
<comment type="similarity">
    <text evidence="2 12 13">Belongs to the RecF family.</text>
</comment>
<evidence type="ECO:0000313" key="16">
    <source>
        <dbReference type="Proteomes" id="UP000265489"/>
    </source>
</evidence>
<dbReference type="Gene3D" id="3.40.50.300">
    <property type="entry name" value="P-loop containing nucleotide triphosphate hydrolases"/>
    <property type="match status" value="1"/>
</dbReference>
<evidence type="ECO:0000256" key="11">
    <source>
        <dbReference type="ARBA" id="ARBA00023236"/>
    </source>
</evidence>
<evidence type="ECO:0000256" key="13">
    <source>
        <dbReference type="RuleBase" id="RU000578"/>
    </source>
</evidence>
<dbReference type="PANTHER" id="PTHR32182:SF0">
    <property type="entry name" value="DNA REPLICATION AND REPAIR PROTEIN RECF"/>
    <property type="match status" value="1"/>
</dbReference>
<dbReference type="NCBIfam" id="TIGR00611">
    <property type="entry name" value="recf"/>
    <property type="match status" value="1"/>
</dbReference>
<dbReference type="AlphaFoldDB" id="A0A395W520"/>
<feature type="binding site" evidence="12">
    <location>
        <begin position="31"/>
        <end position="38"/>
    </location>
    <ligand>
        <name>ATP</name>
        <dbReference type="ChEBI" id="CHEBI:30616"/>
    </ligand>
</feature>
<dbReference type="GO" id="GO:0000731">
    <property type="term" value="P:DNA synthesis involved in DNA repair"/>
    <property type="evidence" value="ECO:0007669"/>
    <property type="project" value="TreeGrafter"/>
</dbReference>
<keyword evidence="5 12" id="KW-0235">DNA replication</keyword>
<dbReference type="InterPro" id="IPR003395">
    <property type="entry name" value="RecF/RecN/SMC_N"/>
</dbReference>
<name>A0A395W520_9FIRM</name>
<dbReference type="GO" id="GO:0006302">
    <property type="term" value="P:double-strand break repair"/>
    <property type="evidence" value="ECO:0007669"/>
    <property type="project" value="TreeGrafter"/>
</dbReference>
<evidence type="ECO:0000256" key="5">
    <source>
        <dbReference type="ARBA" id="ARBA00022705"/>
    </source>
</evidence>
<dbReference type="GO" id="GO:0006260">
    <property type="term" value="P:DNA replication"/>
    <property type="evidence" value="ECO:0007669"/>
    <property type="project" value="UniProtKB-UniRule"/>
</dbReference>
<evidence type="ECO:0000259" key="14">
    <source>
        <dbReference type="Pfam" id="PF02463"/>
    </source>
</evidence>
<reference evidence="15 16" key="1">
    <citation type="submission" date="2018-08" db="EMBL/GenBank/DDBJ databases">
        <title>A genome reference for cultivated species of the human gut microbiota.</title>
        <authorList>
            <person name="Zou Y."/>
            <person name="Xue W."/>
            <person name="Luo G."/>
        </authorList>
    </citation>
    <scope>NUCLEOTIDE SEQUENCE [LARGE SCALE GENOMIC DNA]</scope>
    <source>
        <strain evidence="15 16">AF15-20</strain>
    </source>
</reference>
<evidence type="ECO:0000313" key="15">
    <source>
        <dbReference type="EMBL" id="RGU89630.1"/>
    </source>
</evidence>
<dbReference type="GO" id="GO:0009432">
    <property type="term" value="P:SOS response"/>
    <property type="evidence" value="ECO:0007669"/>
    <property type="project" value="UniProtKB-UniRule"/>
</dbReference>
<dbReference type="PROSITE" id="PS00618">
    <property type="entry name" value="RECF_2"/>
    <property type="match status" value="1"/>
</dbReference>
<evidence type="ECO:0000256" key="12">
    <source>
        <dbReference type="HAMAP-Rule" id="MF_00365"/>
    </source>
</evidence>
<evidence type="ECO:0000256" key="4">
    <source>
        <dbReference type="ARBA" id="ARBA00022490"/>
    </source>
</evidence>
<dbReference type="Pfam" id="PF02463">
    <property type="entry name" value="SMC_N"/>
    <property type="match status" value="1"/>
</dbReference>
<dbReference type="InterPro" id="IPR027417">
    <property type="entry name" value="P-loop_NTPase"/>
</dbReference>
<keyword evidence="10 12" id="KW-0234">DNA repair</keyword>
<keyword evidence="11 12" id="KW-0742">SOS response</keyword>
<proteinExistence type="inferred from homology"/>
<organism evidence="15 16">
    <name type="scientific">Holdemanella biformis</name>
    <dbReference type="NCBI Taxonomy" id="1735"/>
    <lineage>
        <taxon>Bacteria</taxon>
        <taxon>Bacillati</taxon>
        <taxon>Bacillota</taxon>
        <taxon>Erysipelotrichia</taxon>
        <taxon>Erysipelotrichales</taxon>
        <taxon>Erysipelotrichaceae</taxon>
        <taxon>Holdemanella</taxon>
    </lineage>
</organism>
<dbReference type="GO" id="GO:0003697">
    <property type="term" value="F:single-stranded DNA binding"/>
    <property type="evidence" value="ECO:0007669"/>
    <property type="project" value="UniProtKB-UniRule"/>
</dbReference>
<keyword evidence="8 12" id="KW-0067">ATP-binding</keyword>
<dbReference type="Proteomes" id="UP000265489">
    <property type="component" value="Unassembled WGS sequence"/>
</dbReference>
<keyword evidence="7 12" id="KW-0227">DNA damage</keyword>
<dbReference type="InterPro" id="IPR018078">
    <property type="entry name" value="DNA-binding_RecF_CS"/>
</dbReference>
<evidence type="ECO:0000256" key="2">
    <source>
        <dbReference type="ARBA" id="ARBA00008016"/>
    </source>
</evidence>
<dbReference type="SUPFAM" id="SSF52540">
    <property type="entry name" value="P-loop containing nucleoside triphosphate hydrolases"/>
    <property type="match status" value="1"/>
</dbReference>
<evidence type="ECO:0000256" key="10">
    <source>
        <dbReference type="ARBA" id="ARBA00023204"/>
    </source>
</evidence>
<evidence type="ECO:0000256" key="7">
    <source>
        <dbReference type="ARBA" id="ARBA00022763"/>
    </source>
</evidence>
<dbReference type="GO" id="GO:0005524">
    <property type="term" value="F:ATP binding"/>
    <property type="evidence" value="ECO:0007669"/>
    <property type="project" value="UniProtKB-UniRule"/>
</dbReference>
<evidence type="ECO:0000256" key="3">
    <source>
        <dbReference type="ARBA" id="ARBA00020170"/>
    </source>
</evidence>
<evidence type="ECO:0000256" key="9">
    <source>
        <dbReference type="ARBA" id="ARBA00023125"/>
    </source>
</evidence>
<evidence type="ECO:0000256" key="8">
    <source>
        <dbReference type="ARBA" id="ARBA00022840"/>
    </source>
</evidence>
<keyword evidence="9 12" id="KW-0238">DNA-binding</keyword>
<dbReference type="InterPro" id="IPR001238">
    <property type="entry name" value="DNA-binding_RecF"/>
</dbReference>
<sequence>MNVEKLTCFHFRNYETMSFSFVPKCIHFLYGKNAQGKTNLIEAIYFLSHLRSFRTNQMDSMIMHGCNEFCVQAIVESNHRKEELKVIVDHQKKHLFRFQNPVKKYSDFIGIENAILFCPDDLSLFTSSPKNRRRFIDMELMKLSKTYTSTLSSYQKLLKQRNQALKQSNIDECLVQIYLDQMIEVQSVIIKQRNEFLNSLMNKARELYPFFSNEKEEIGAKYMTFIPIDTDMKSHMKEAYDKVFEKEKRYHQTLIGIHRDDILFELNENPVCEVASQGQKRSFVLALKLGLAQIIYEKSGQYPILLLDDVFSELDDFRKRQLIEKLPRDMQIFITTTERLNINWNREVRFYDIEKGRIKEVLK</sequence>
<dbReference type="HAMAP" id="MF_00365">
    <property type="entry name" value="RecF"/>
    <property type="match status" value="1"/>
</dbReference>
<dbReference type="Gene3D" id="1.20.1050.90">
    <property type="entry name" value="RecF/RecN/SMC, N-terminal domain"/>
    <property type="match status" value="1"/>
</dbReference>
<protein>
    <recommendedName>
        <fullName evidence="3 12">DNA replication and repair protein RecF</fullName>
    </recommendedName>
</protein>
<accession>A0A395W520</accession>
<keyword evidence="6 12" id="KW-0547">Nucleotide-binding</keyword>
<dbReference type="InterPro" id="IPR042174">
    <property type="entry name" value="RecF_2"/>
</dbReference>
<evidence type="ECO:0000256" key="6">
    <source>
        <dbReference type="ARBA" id="ARBA00022741"/>
    </source>
</evidence>
<dbReference type="RefSeq" id="WP_118325731.1">
    <property type="nucleotide sequence ID" value="NZ_JAQCRR010000051.1"/>
</dbReference>
<comment type="subcellular location">
    <subcellularLocation>
        <location evidence="1 12 13">Cytoplasm</location>
    </subcellularLocation>
</comment>
<dbReference type="PROSITE" id="PS00617">
    <property type="entry name" value="RECF_1"/>
    <property type="match status" value="1"/>
</dbReference>
<evidence type="ECO:0000256" key="1">
    <source>
        <dbReference type="ARBA" id="ARBA00004496"/>
    </source>
</evidence>
<gene>
    <name evidence="12" type="primary">recF</name>
    <name evidence="15" type="ORF">DWW32_10550</name>
</gene>
<comment type="caution">
    <text evidence="15">The sequence shown here is derived from an EMBL/GenBank/DDBJ whole genome shotgun (WGS) entry which is preliminary data.</text>
</comment>
<dbReference type="GeneID" id="66580186"/>
<comment type="function">
    <text evidence="12 13">The RecF protein is involved in DNA metabolism; it is required for DNA replication and normal SOS inducibility. RecF binds preferentially to single-stranded, linear DNA. It also seems to bind ATP.</text>
</comment>
<keyword evidence="4 12" id="KW-0963">Cytoplasm</keyword>